<sequence length="230" mass="26145">MIEVPGIRSFGFVTGYERKGLYSIEEVHAHIGPEPREFDGDMVPMASQRYVLFARALTCVRCGLVGAFYAKERSARYVKSTGEYRPTTNSWHFNLYALTDGPSPRAILMTKDHIVPRARGGADVDENYQPMCSPCNTRKGHRIEGETEEEFQASPAEVARRRTIEEARARKRDRHTEARNLLIKQVKRLCKEVGLEPPTDNEFCRIANRKLSARISDLLLIKNQTVVAYA</sequence>
<dbReference type="CDD" id="cd00085">
    <property type="entry name" value="HNHc"/>
    <property type="match status" value="1"/>
</dbReference>
<dbReference type="InterPro" id="IPR003615">
    <property type="entry name" value="HNH_nuc"/>
</dbReference>
<organism evidence="2 3">
    <name type="scientific">Caulobacter phage CcrPW</name>
    <dbReference type="NCBI Taxonomy" id="2283271"/>
    <lineage>
        <taxon>Viruses</taxon>
        <taxon>Duplodnaviria</taxon>
        <taxon>Heunggongvirae</taxon>
        <taxon>Uroviricota</taxon>
        <taxon>Caudoviricetes</taxon>
        <taxon>Jeanschmidtviridae</taxon>
        <taxon>Colossusvirus</taxon>
        <taxon>Colossusvirus PW</taxon>
    </lineage>
</organism>
<dbReference type="Proteomes" id="UP000259026">
    <property type="component" value="Segment"/>
</dbReference>
<keyword evidence="3" id="KW-1185">Reference proteome</keyword>
<evidence type="ECO:0000313" key="3">
    <source>
        <dbReference type="Proteomes" id="UP000259026"/>
    </source>
</evidence>
<name>A0A385EAK3_9CAUD</name>
<feature type="domain" description="HNH endonuclease 5" evidence="1">
    <location>
        <begin position="109"/>
        <end position="151"/>
    </location>
</feature>
<accession>A0A385EAK3</accession>
<protein>
    <recommendedName>
        <fullName evidence="1">HNH endonuclease 5 domain-containing protein</fullName>
    </recommendedName>
</protein>
<evidence type="ECO:0000259" key="1">
    <source>
        <dbReference type="Pfam" id="PF14279"/>
    </source>
</evidence>
<dbReference type="EMBL" id="MH588545">
    <property type="protein sequence ID" value="AXQ68823.1"/>
    <property type="molecule type" value="Genomic_DNA"/>
</dbReference>
<gene>
    <name evidence="2" type="ORF">CcrPW_gp284</name>
</gene>
<reference evidence="3" key="1">
    <citation type="submission" date="2018-07" db="EMBL/GenBank/DDBJ databases">
        <title>Giant CbK-like Caulobacter bacteriophages have genetically divergent genomes.</title>
        <authorList>
            <person name="Wilson K.M."/>
            <person name="Ely B."/>
        </authorList>
    </citation>
    <scope>NUCLEOTIDE SEQUENCE [LARGE SCALE GENOMIC DNA]</scope>
</reference>
<dbReference type="InterPro" id="IPR029471">
    <property type="entry name" value="HNH_5"/>
</dbReference>
<reference evidence="2 3" key="2">
    <citation type="submission" date="2018-09" db="EMBL/GenBank/DDBJ databases">
        <title>Giant CbK-like Caulobacter bacteriophages have genetically divergent genomes.</title>
        <authorList>
            <person name="Wilson K."/>
            <person name="Ely B."/>
        </authorList>
    </citation>
    <scope>NUCLEOTIDE SEQUENCE [LARGE SCALE GENOMIC DNA]</scope>
</reference>
<dbReference type="Gene3D" id="1.10.30.50">
    <property type="match status" value="1"/>
</dbReference>
<evidence type="ECO:0000313" key="2">
    <source>
        <dbReference type="EMBL" id="AXQ68823.1"/>
    </source>
</evidence>
<dbReference type="Pfam" id="PF14279">
    <property type="entry name" value="HNH_5"/>
    <property type="match status" value="1"/>
</dbReference>
<proteinExistence type="predicted"/>